<dbReference type="AlphaFoldDB" id="A0A8J4ARW3"/>
<dbReference type="Pfam" id="PF13450">
    <property type="entry name" value="NAD_binding_8"/>
    <property type="match status" value="1"/>
</dbReference>
<dbReference type="PANTHER" id="PTHR46496:SF4">
    <property type="entry name" value="ZEAXANTHIN EPOXIDASE"/>
    <property type="match status" value="1"/>
</dbReference>
<evidence type="ECO:0000313" key="4">
    <source>
        <dbReference type="Proteomes" id="UP000747399"/>
    </source>
</evidence>
<gene>
    <name evidence="3" type="ORF">Vafri_3389</name>
</gene>
<evidence type="ECO:0000256" key="1">
    <source>
        <dbReference type="SAM" id="MobiDB-lite"/>
    </source>
</evidence>
<protein>
    <recommendedName>
        <fullName evidence="2">FAD-binding domain-containing protein</fullName>
    </recommendedName>
</protein>
<dbReference type="SUPFAM" id="SSF51905">
    <property type="entry name" value="FAD/NAD(P)-binding domain"/>
    <property type="match status" value="1"/>
</dbReference>
<dbReference type="Gene3D" id="3.50.50.60">
    <property type="entry name" value="FAD/NAD(P)-binding domain"/>
    <property type="match status" value="3"/>
</dbReference>
<dbReference type="EMBL" id="BNCO01000003">
    <property type="protein sequence ID" value="GIL46390.1"/>
    <property type="molecule type" value="Genomic_DNA"/>
</dbReference>
<feature type="domain" description="FAD-binding" evidence="2">
    <location>
        <begin position="405"/>
        <end position="469"/>
    </location>
</feature>
<feature type="region of interest" description="Disordered" evidence="1">
    <location>
        <begin position="141"/>
        <end position="189"/>
    </location>
</feature>
<dbReference type="Pfam" id="PF01494">
    <property type="entry name" value="FAD_binding_3"/>
    <property type="match status" value="1"/>
</dbReference>
<dbReference type="PANTHER" id="PTHR46496">
    <property type="match status" value="1"/>
</dbReference>
<dbReference type="Proteomes" id="UP000747399">
    <property type="component" value="Unassembled WGS sequence"/>
</dbReference>
<proteinExistence type="predicted"/>
<accession>A0A8J4ARW3</accession>
<dbReference type="PRINTS" id="PR00420">
    <property type="entry name" value="RNGMNOXGNASE"/>
</dbReference>
<name>A0A8J4ARW3_9CHLO</name>
<feature type="compositionally biased region" description="Gly residues" evidence="1">
    <location>
        <begin position="332"/>
        <end position="343"/>
    </location>
</feature>
<organism evidence="3 4">
    <name type="scientific">Volvox africanus</name>
    <dbReference type="NCBI Taxonomy" id="51714"/>
    <lineage>
        <taxon>Eukaryota</taxon>
        <taxon>Viridiplantae</taxon>
        <taxon>Chlorophyta</taxon>
        <taxon>core chlorophytes</taxon>
        <taxon>Chlorophyceae</taxon>
        <taxon>CS clade</taxon>
        <taxon>Chlamydomonadales</taxon>
        <taxon>Volvocaceae</taxon>
        <taxon>Volvox</taxon>
    </lineage>
</organism>
<dbReference type="InterPro" id="IPR036188">
    <property type="entry name" value="FAD/NAD-bd_sf"/>
</dbReference>
<dbReference type="GO" id="GO:0071949">
    <property type="term" value="F:FAD binding"/>
    <property type="evidence" value="ECO:0007669"/>
    <property type="project" value="InterPro"/>
</dbReference>
<feature type="compositionally biased region" description="Low complexity" evidence="1">
    <location>
        <begin position="153"/>
        <end position="164"/>
    </location>
</feature>
<keyword evidence="4" id="KW-1185">Reference proteome</keyword>
<dbReference type="InterPro" id="IPR002938">
    <property type="entry name" value="FAD-bd"/>
</dbReference>
<feature type="region of interest" description="Disordered" evidence="1">
    <location>
        <begin position="311"/>
        <end position="352"/>
    </location>
</feature>
<evidence type="ECO:0000259" key="2">
    <source>
        <dbReference type="Pfam" id="PF01494"/>
    </source>
</evidence>
<reference evidence="3" key="1">
    <citation type="journal article" date="2021" name="Proc. Natl. Acad. Sci. U.S.A.">
        <title>Three genomes in the algal genus Volvox reveal the fate of a haploid sex-determining region after a transition to homothallism.</title>
        <authorList>
            <person name="Yamamoto K."/>
            <person name="Hamaji T."/>
            <person name="Kawai-Toyooka H."/>
            <person name="Matsuzaki R."/>
            <person name="Takahashi F."/>
            <person name="Nishimura Y."/>
            <person name="Kawachi M."/>
            <person name="Noguchi H."/>
            <person name="Minakuchi Y."/>
            <person name="Umen J.G."/>
            <person name="Toyoda A."/>
            <person name="Nozaki H."/>
        </authorList>
    </citation>
    <scope>NUCLEOTIDE SEQUENCE</scope>
    <source>
        <strain evidence="3">NIES-3780</strain>
    </source>
</reference>
<comment type="caution">
    <text evidence="3">The sequence shown here is derived from an EMBL/GenBank/DDBJ whole genome shotgun (WGS) entry which is preliminary data.</text>
</comment>
<evidence type="ECO:0000313" key="3">
    <source>
        <dbReference type="EMBL" id="GIL46390.1"/>
    </source>
</evidence>
<sequence length="573" mass="60308">MGAVPRAADIAIIGGGLGGLALAAGLCRRGLSAHVFEASPQLRQETSTMIGLGPNGFVALGDLHPDLPGEIRRRGVAARGSKTMYLAPGQEPLMINQGASEVNLVTIRWAKTQEVLAQLVPPEFIHCDHVATGYDEIWDEQPTREDEQDERMASGSGAAAAAASESPQTPGGGSLPYGHPPAPQLPAPAAVAPAPAAAVSPASHAIVHFLNKPSVTARLVVAADGVFSAIRSAMHPNDPGPRYLGHMNWNCLLCNPGGNSVAYAHEPGEVVLATDGQLESEGAYPNLVVMLSDAGGDHTFWQVRMQYDEPCFTSQLNPPPPPPPELTENAADGGGGGGGGGEGSEVDVWRGRGGLGVPGSKARVLERLEAAGFHWVIPVVEATPESAIFERALYDRAPLERWASEGSRVVLLGDAAHGMHPMLGQGARSAFEDAHQLMLAVEALWPDVPAAVERYQQRRVHRANRVQAFSAEAAGLSEIREAARPPGAAFKDRWERWREFNHWINQYPTNMDGDPNSKWWKPPPPPLPAVETDTAKTTAEVAAAVAAAVVVVVVDDDDDDGGGGGGCGKVDSA</sequence>